<sequence length="532" mass="60098">IIMTVPQLQMLLLLASLTGRCVASPRQEIYVKASEMVVLQCQRAGHLDHKPVIWTSENKPQMNLSNMSPAEQRQLGLLCFDRSLFILAASVNHQGNYSCSQRNEKDQLWFRLTVYNTLTRELENRTRYPMRCYTQESCTLKCPDVNIPHSNYPNFTSRDITWHKEGESAQVNGYFPSAEDTDHGVYTCTRSYLFDGQMYNMSYTVVLDVQPNQRNSDKHAVISYPLANEIIYVDVGSPAVIKCEAVLYSAWSSLFWLKGNAFVEKDDSFPVFSNLTQEHMTEGVKHTVNLVFKKVTKDDLANDYTCKMQSISDYPSFVTITLAKNVRPFHMSVVLCPVIILAVMATTVIVYVKFKIEIILFLRDTLDGKTYDVFLMCYKSDKVPGLKQCDVKWLENVLEDNLGYKLCLFDRDVHPGKAVPDALLDCIERSQSVVLVPSPAAQSLETGLLSAIHAALVERKTSLVVIKTECADAPKWDSIQEAFQLLEKTGNCVTWKGLSSLPPSSAFWKELRYHLPAACTGNQAFPLEALPC</sequence>
<evidence type="ECO:0000256" key="8">
    <source>
        <dbReference type="ARBA" id="ARBA00023319"/>
    </source>
</evidence>
<dbReference type="Gene3D" id="2.60.40.10">
    <property type="entry name" value="Immunoglobulins"/>
    <property type="match status" value="3"/>
</dbReference>
<organism evidence="13 14">
    <name type="scientific">Hippocampus comes</name>
    <name type="common">Tiger tail seahorse</name>
    <dbReference type="NCBI Taxonomy" id="109280"/>
    <lineage>
        <taxon>Eukaryota</taxon>
        <taxon>Metazoa</taxon>
        <taxon>Chordata</taxon>
        <taxon>Craniata</taxon>
        <taxon>Vertebrata</taxon>
        <taxon>Euteleostomi</taxon>
        <taxon>Actinopterygii</taxon>
        <taxon>Neopterygii</taxon>
        <taxon>Teleostei</taxon>
        <taxon>Neoteleostei</taxon>
        <taxon>Acanthomorphata</taxon>
        <taxon>Syngnathiaria</taxon>
        <taxon>Syngnathiformes</taxon>
        <taxon>Syngnathoidei</taxon>
        <taxon>Syngnathidae</taxon>
        <taxon>Hippocampus</taxon>
    </lineage>
</organism>
<dbReference type="InterPro" id="IPR004074">
    <property type="entry name" value="IL-1_rcpt_I/II-typ"/>
</dbReference>
<dbReference type="AlphaFoldDB" id="A0A3Q2YGB1"/>
<reference evidence="13" key="2">
    <citation type="submission" date="2025-09" db="UniProtKB">
        <authorList>
            <consortium name="Ensembl"/>
        </authorList>
    </citation>
    <scope>IDENTIFICATION</scope>
</reference>
<evidence type="ECO:0000313" key="13">
    <source>
        <dbReference type="Ensembl" id="ENSHCOP00000016473.1"/>
    </source>
</evidence>
<dbReference type="Proteomes" id="UP000264820">
    <property type="component" value="Unplaced"/>
</dbReference>
<dbReference type="PROSITE" id="PS50835">
    <property type="entry name" value="IG_LIKE"/>
    <property type="match status" value="3"/>
</dbReference>
<feature type="domain" description="Ig-like" evidence="12">
    <location>
        <begin position="6"/>
        <end position="99"/>
    </location>
</feature>
<evidence type="ECO:0000256" key="2">
    <source>
        <dbReference type="ARBA" id="ARBA00022729"/>
    </source>
</evidence>
<evidence type="ECO:0000256" key="10">
    <source>
        <dbReference type="SAM" id="SignalP"/>
    </source>
</evidence>
<evidence type="ECO:0000256" key="6">
    <source>
        <dbReference type="ARBA" id="ARBA00023157"/>
    </source>
</evidence>
<dbReference type="OMA" id="THFREHD"/>
<dbReference type="PRINTS" id="PR01537">
    <property type="entry name" value="INTRLKN1R1F"/>
</dbReference>
<evidence type="ECO:0000256" key="4">
    <source>
        <dbReference type="ARBA" id="ARBA00022801"/>
    </source>
</evidence>
<dbReference type="GO" id="GO:0016787">
    <property type="term" value="F:hydrolase activity"/>
    <property type="evidence" value="ECO:0007669"/>
    <property type="project" value="UniProtKB-KW"/>
</dbReference>
<dbReference type="PANTHER" id="PTHR11890">
    <property type="entry name" value="INTERLEUKIN-1 RECEPTOR FAMILY MEMBER"/>
    <property type="match status" value="1"/>
</dbReference>
<keyword evidence="2 10" id="KW-0732">Signal</keyword>
<keyword evidence="7" id="KW-0325">Glycoprotein</keyword>
<dbReference type="InterPro" id="IPR035897">
    <property type="entry name" value="Toll_tir_struct_dom_sf"/>
</dbReference>
<evidence type="ECO:0000256" key="3">
    <source>
        <dbReference type="ARBA" id="ARBA00022737"/>
    </source>
</evidence>
<dbReference type="InterPro" id="IPR003599">
    <property type="entry name" value="Ig_sub"/>
</dbReference>
<dbReference type="Gene3D" id="3.40.50.10140">
    <property type="entry name" value="Toll/interleukin-1 receptor homology (TIR) domain"/>
    <property type="match status" value="1"/>
</dbReference>
<evidence type="ECO:0000256" key="5">
    <source>
        <dbReference type="ARBA" id="ARBA00023027"/>
    </source>
</evidence>
<feature type="domain" description="Ig-like" evidence="12">
    <location>
        <begin position="136"/>
        <end position="206"/>
    </location>
</feature>
<comment type="similarity">
    <text evidence="1">Belongs to the interleukin-1 receptor family.</text>
</comment>
<keyword evidence="8" id="KW-0393">Immunoglobulin domain</keyword>
<dbReference type="Pfam" id="PF01582">
    <property type="entry name" value="TIR"/>
    <property type="match status" value="1"/>
</dbReference>
<proteinExistence type="inferred from homology"/>
<keyword evidence="9" id="KW-0812">Transmembrane</keyword>
<dbReference type="PANTHER" id="PTHR11890:SF6">
    <property type="entry name" value="INTERLEUKIN-18 RECEPTOR 1"/>
    <property type="match status" value="1"/>
</dbReference>
<evidence type="ECO:0000256" key="1">
    <source>
        <dbReference type="ARBA" id="ARBA00009752"/>
    </source>
</evidence>
<evidence type="ECO:0000259" key="12">
    <source>
        <dbReference type="PROSITE" id="PS50835"/>
    </source>
</evidence>
<feature type="domain" description="Ig-like" evidence="12">
    <location>
        <begin position="225"/>
        <end position="323"/>
    </location>
</feature>
<dbReference type="InterPro" id="IPR007110">
    <property type="entry name" value="Ig-like_dom"/>
</dbReference>
<keyword evidence="3" id="KW-0677">Repeat</keyword>
<keyword evidence="9" id="KW-1133">Transmembrane helix</keyword>
<dbReference type="InterPro" id="IPR015621">
    <property type="entry name" value="IL-1_rcpt_fam"/>
</dbReference>
<evidence type="ECO:0000256" key="9">
    <source>
        <dbReference type="SAM" id="Phobius"/>
    </source>
</evidence>
<dbReference type="PROSITE" id="PS50104">
    <property type="entry name" value="TIR"/>
    <property type="match status" value="1"/>
</dbReference>
<evidence type="ECO:0000313" key="14">
    <source>
        <dbReference type="Proteomes" id="UP000264820"/>
    </source>
</evidence>
<keyword evidence="9" id="KW-0472">Membrane</keyword>
<keyword evidence="4" id="KW-0378">Hydrolase</keyword>
<name>A0A3Q2YGB1_HIPCM</name>
<dbReference type="Ensembl" id="ENSHCOT00000024637.1">
    <property type="protein sequence ID" value="ENSHCOP00000016473.1"/>
    <property type="gene ID" value="ENSHCOG00000020229.1"/>
</dbReference>
<dbReference type="STRING" id="109280.ENSHCOP00000016473"/>
<dbReference type="SUPFAM" id="SSF48726">
    <property type="entry name" value="Immunoglobulin"/>
    <property type="match status" value="2"/>
</dbReference>
<dbReference type="GeneTree" id="ENSGT01090000259985"/>
<keyword evidence="5" id="KW-0520">NAD</keyword>
<feature type="chain" id="PRO_5018598315" evidence="10">
    <location>
        <begin position="24"/>
        <end position="532"/>
    </location>
</feature>
<dbReference type="InterPro" id="IPR013783">
    <property type="entry name" value="Ig-like_fold"/>
</dbReference>
<evidence type="ECO:0000256" key="7">
    <source>
        <dbReference type="ARBA" id="ARBA00023180"/>
    </source>
</evidence>
<dbReference type="SUPFAM" id="SSF52200">
    <property type="entry name" value="Toll/Interleukin receptor TIR domain"/>
    <property type="match status" value="1"/>
</dbReference>
<reference evidence="13" key="1">
    <citation type="submission" date="2025-08" db="UniProtKB">
        <authorList>
            <consortium name="Ensembl"/>
        </authorList>
    </citation>
    <scope>IDENTIFICATION</scope>
</reference>
<dbReference type="InterPro" id="IPR036179">
    <property type="entry name" value="Ig-like_dom_sf"/>
</dbReference>
<feature type="signal peptide" evidence="10">
    <location>
        <begin position="1"/>
        <end position="23"/>
    </location>
</feature>
<dbReference type="SMART" id="SM00255">
    <property type="entry name" value="TIR"/>
    <property type="match status" value="1"/>
</dbReference>
<protein>
    <submittedName>
        <fullName evidence="13">Interleukin-18 receptor 1-like</fullName>
    </submittedName>
</protein>
<dbReference type="SMART" id="SM00409">
    <property type="entry name" value="IG"/>
    <property type="match status" value="3"/>
</dbReference>
<feature type="domain" description="TIR" evidence="11">
    <location>
        <begin position="369"/>
        <end position="515"/>
    </location>
</feature>
<dbReference type="PRINTS" id="PR01536">
    <property type="entry name" value="INTRLKN1R12F"/>
</dbReference>
<keyword evidence="6" id="KW-1015">Disulfide bond</keyword>
<accession>A0A3Q2YGB1</accession>
<dbReference type="InterPro" id="IPR000157">
    <property type="entry name" value="TIR_dom"/>
</dbReference>
<feature type="transmembrane region" description="Helical" evidence="9">
    <location>
        <begin position="329"/>
        <end position="352"/>
    </location>
</feature>
<dbReference type="GO" id="GO:0004908">
    <property type="term" value="F:interleukin-1 receptor activity"/>
    <property type="evidence" value="ECO:0007669"/>
    <property type="project" value="InterPro"/>
</dbReference>
<keyword evidence="14" id="KW-1185">Reference proteome</keyword>
<evidence type="ECO:0000259" key="11">
    <source>
        <dbReference type="PROSITE" id="PS50104"/>
    </source>
</evidence>